<dbReference type="GO" id="GO:0003676">
    <property type="term" value="F:nucleic acid binding"/>
    <property type="evidence" value="ECO:0007669"/>
    <property type="project" value="InterPro"/>
</dbReference>
<organism evidence="1 2">
    <name type="scientific">Vitis vinifera</name>
    <name type="common">Grape</name>
    <dbReference type="NCBI Taxonomy" id="29760"/>
    <lineage>
        <taxon>Eukaryota</taxon>
        <taxon>Viridiplantae</taxon>
        <taxon>Streptophyta</taxon>
        <taxon>Embryophyta</taxon>
        <taxon>Tracheophyta</taxon>
        <taxon>Spermatophyta</taxon>
        <taxon>Magnoliopsida</taxon>
        <taxon>eudicotyledons</taxon>
        <taxon>Gunneridae</taxon>
        <taxon>Pentapetalae</taxon>
        <taxon>rosids</taxon>
        <taxon>Vitales</taxon>
        <taxon>Vitaceae</taxon>
        <taxon>Viteae</taxon>
        <taxon>Vitis</taxon>
    </lineage>
</organism>
<protein>
    <submittedName>
        <fullName evidence="1">Retrovirus-related Pol polyprotein from transposon TNT 1-94</fullName>
    </submittedName>
</protein>
<dbReference type="InterPro" id="IPR039537">
    <property type="entry name" value="Retrotran_Ty1/copia-like"/>
</dbReference>
<dbReference type="SUPFAM" id="SSF53098">
    <property type="entry name" value="Ribonuclease H-like"/>
    <property type="match status" value="1"/>
</dbReference>
<dbReference type="InterPro" id="IPR012337">
    <property type="entry name" value="RNaseH-like_sf"/>
</dbReference>
<comment type="caution">
    <text evidence="1">The sequence shown here is derived from an EMBL/GenBank/DDBJ whole genome shotgun (WGS) entry which is preliminary data.</text>
</comment>
<dbReference type="Gene3D" id="3.30.420.10">
    <property type="entry name" value="Ribonuclease H-like superfamily/Ribonuclease H"/>
    <property type="match status" value="1"/>
</dbReference>
<dbReference type="PANTHER" id="PTHR42648">
    <property type="entry name" value="TRANSPOSASE, PUTATIVE-RELATED"/>
    <property type="match status" value="1"/>
</dbReference>
<dbReference type="EMBL" id="QGNW01002526">
    <property type="protein sequence ID" value="RVW18434.1"/>
    <property type="molecule type" value="Genomic_DNA"/>
</dbReference>
<dbReference type="InterPro" id="IPR036397">
    <property type="entry name" value="RNaseH_sf"/>
</dbReference>
<reference evidence="1 2" key="1">
    <citation type="journal article" date="2018" name="PLoS Genet.">
        <title>Population sequencing reveals clonal diversity and ancestral inbreeding in the grapevine cultivar Chardonnay.</title>
        <authorList>
            <person name="Roach M.J."/>
            <person name="Johnson D.L."/>
            <person name="Bohlmann J."/>
            <person name="van Vuuren H.J."/>
            <person name="Jones S.J."/>
            <person name="Pretorius I.S."/>
            <person name="Schmidt S.A."/>
            <person name="Borneman A.R."/>
        </authorList>
    </citation>
    <scope>NUCLEOTIDE SEQUENCE [LARGE SCALE GENOMIC DNA]</scope>
    <source>
        <strain evidence="2">cv. Chardonnay</strain>
        <tissue evidence="1">Leaf</tissue>
    </source>
</reference>
<gene>
    <name evidence="1" type="primary">POLX_1791</name>
    <name evidence="1" type="ORF">CK203_110493</name>
</gene>
<name>A0A438C5A8_VITVI</name>
<dbReference type="PANTHER" id="PTHR42648:SF28">
    <property type="entry name" value="TRANSPOSON-ENCODED PROTEIN WITH RIBONUCLEASE H-LIKE AND RETROVIRUS ZINC FINGER-LIKE DOMAINS"/>
    <property type="match status" value="1"/>
</dbReference>
<evidence type="ECO:0000313" key="2">
    <source>
        <dbReference type="Proteomes" id="UP000288805"/>
    </source>
</evidence>
<dbReference type="AlphaFoldDB" id="A0A438C5A8"/>
<dbReference type="Proteomes" id="UP000288805">
    <property type="component" value="Unassembled WGS sequence"/>
</dbReference>
<sequence length="140" mass="16191">MKFSSLRLTDMSGVREHIMQMRDIATQLKTLEGKQTNKSKKGAKRSTDILEIIHSDICCPDMDVYGLKYFISFIDDYSRYLYIHILHNKNEASDAFKVFKAEVEKQCGKQIKIMRTDKCGEYYGRYTEDGQAPGLVAKFL</sequence>
<evidence type="ECO:0000313" key="1">
    <source>
        <dbReference type="EMBL" id="RVW18434.1"/>
    </source>
</evidence>
<accession>A0A438C5A8</accession>
<proteinExistence type="predicted"/>